<dbReference type="AlphaFoldDB" id="A0AAP2GPV3"/>
<evidence type="ECO:0000313" key="2">
    <source>
        <dbReference type="EMBL" id="MBT1698335.1"/>
    </source>
</evidence>
<dbReference type="GO" id="GO:0005975">
    <property type="term" value="P:carbohydrate metabolic process"/>
    <property type="evidence" value="ECO:0007669"/>
    <property type="project" value="InterPro"/>
</dbReference>
<dbReference type="InterPro" id="IPR004879">
    <property type="entry name" value="Ssp411-like_TRX"/>
</dbReference>
<evidence type="ECO:0000313" key="3">
    <source>
        <dbReference type="Proteomes" id="UP001319200"/>
    </source>
</evidence>
<gene>
    <name evidence="2" type="ORF">KK083_15700</name>
</gene>
<dbReference type="Proteomes" id="UP001319200">
    <property type="component" value="Unassembled WGS sequence"/>
</dbReference>
<dbReference type="Gene3D" id="1.50.10.20">
    <property type="match status" value="2"/>
</dbReference>
<name>A0AAP2GPV3_9BACT</name>
<dbReference type="Pfam" id="PF03190">
    <property type="entry name" value="Thioredox_DsbH"/>
    <property type="match status" value="1"/>
</dbReference>
<keyword evidence="3" id="KW-1185">Reference proteome</keyword>
<organism evidence="2 3">
    <name type="scientific">Chryseosolibacter histidini</name>
    <dbReference type="NCBI Taxonomy" id="2782349"/>
    <lineage>
        <taxon>Bacteria</taxon>
        <taxon>Pseudomonadati</taxon>
        <taxon>Bacteroidota</taxon>
        <taxon>Cytophagia</taxon>
        <taxon>Cytophagales</taxon>
        <taxon>Chryseotaleaceae</taxon>
        <taxon>Chryseosolibacter</taxon>
    </lineage>
</organism>
<dbReference type="PIRSF" id="PIRSF006402">
    <property type="entry name" value="UCP006402_thioredoxin"/>
    <property type="match status" value="1"/>
</dbReference>
<protein>
    <submittedName>
        <fullName evidence="2">Thioredoxin domain-containing protein</fullName>
    </submittedName>
</protein>
<dbReference type="RefSeq" id="WP_254164386.1">
    <property type="nucleotide sequence ID" value="NZ_JAHESF010000014.1"/>
</dbReference>
<accession>A0AAP2GPV3</accession>
<dbReference type="PANTHER" id="PTHR42899:SF1">
    <property type="entry name" value="SPERMATOGENESIS-ASSOCIATED PROTEIN 20"/>
    <property type="match status" value="1"/>
</dbReference>
<dbReference type="CDD" id="cd02955">
    <property type="entry name" value="SSP411"/>
    <property type="match status" value="1"/>
</dbReference>
<dbReference type="InterPro" id="IPR008928">
    <property type="entry name" value="6-hairpin_glycosidase_sf"/>
</dbReference>
<reference evidence="2 3" key="1">
    <citation type="submission" date="2021-05" db="EMBL/GenBank/DDBJ databases">
        <title>A Polyphasic approach of four new species of the genus Ohtaekwangia: Ohtaekwangia histidinii sp. nov., Ohtaekwangia cretensis sp. nov., Ohtaekwangia indiensis sp. nov., Ohtaekwangia reichenbachii sp. nov. from diverse environment.</title>
        <authorList>
            <person name="Octaviana S."/>
        </authorList>
    </citation>
    <scope>NUCLEOTIDE SEQUENCE [LARGE SCALE GENOMIC DNA]</scope>
    <source>
        <strain evidence="2 3">PWU4</strain>
    </source>
</reference>
<sequence>MTTGTQNANRLIHSTSPYLLQHAHNPVDWYEWGEEALMKAKKENKPILVSIGYSSCHWCHVMEREVFEKDTYARMMNEYLVCIKVDREERPDVDQIYMDAVQAMGVHGGWPLNVFLTPDQKPFYGGTYFPPQQWVQVLEGVHKAFTQRRGEVEESAQQFAEHLAQQDTSRYKRAPEPTALKNDLEAIYSKLEPAFDTVWGGLEKEPKFIMPSLWLWLLRYHHITGNEKALRQVLLTLKRVAMGGIYDQIGGGFARYSVDGYWFAPHFEKMLYDNAQLMSLYAEAYAVTRDEEFKTVLEETFEWLQGEMMHPEGGFYSALDADSEGVEGKFYVWKKDEIDAILKADAPVINAYYSVKEEGNWEHGNNILFRTQADDKFLEKHNLTAVAWKDLLRKSKDRLLEVRDKRIPPGLDDKIITAWNTMMVVGLADAFKATGDRRYLKAALKNMEFIERELTEGVTLYRSYKGKRSHIPAFLDDYAYLIQACIRLYQVTFSEYWIKRAELLMVHTIDHFLDSADGFFLYSGKYGEKLIADKKEIFDNVIPASNSVMAHNLLHLGVMLDREEWKTLAENMTLSLGHIITAEPNYMSNWAIVYTEIKKGLAEVSLVGAEIESLNERFHQSFQPFALTMGTTTHSELPLLEGKVAIEDKTTIYVCFNKTCQRPVHSLEEALEQLRPS</sequence>
<dbReference type="InterPro" id="IPR024705">
    <property type="entry name" value="Ssp411"/>
</dbReference>
<dbReference type="Gene3D" id="3.40.30.10">
    <property type="entry name" value="Glutaredoxin"/>
    <property type="match status" value="1"/>
</dbReference>
<dbReference type="SUPFAM" id="SSF52833">
    <property type="entry name" value="Thioredoxin-like"/>
    <property type="match status" value="1"/>
</dbReference>
<comment type="caution">
    <text evidence="2">The sequence shown here is derived from an EMBL/GenBank/DDBJ whole genome shotgun (WGS) entry which is preliminary data.</text>
</comment>
<dbReference type="InterPro" id="IPR036249">
    <property type="entry name" value="Thioredoxin-like_sf"/>
</dbReference>
<feature type="domain" description="Spermatogenesis-associated protein 20-like TRX" evidence="1">
    <location>
        <begin position="9"/>
        <end position="163"/>
    </location>
</feature>
<dbReference type="EMBL" id="JAHESF010000014">
    <property type="protein sequence ID" value="MBT1698335.1"/>
    <property type="molecule type" value="Genomic_DNA"/>
</dbReference>
<proteinExistence type="predicted"/>
<dbReference type="SUPFAM" id="SSF48208">
    <property type="entry name" value="Six-hairpin glycosidases"/>
    <property type="match status" value="1"/>
</dbReference>
<dbReference type="PANTHER" id="PTHR42899">
    <property type="entry name" value="SPERMATOGENESIS-ASSOCIATED PROTEIN 20"/>
    <property type="match status" value="1"/>
</dbReference>
<evidence type="ECO:0000259" key="1">
    <source>
        <dbReference type="Pfam" id="PF03190"/>
    </source>
</evidence>